<evidence type="ECO:0000313" key="2">
    <source>
        <dbReference type="EMBL" id="AEE17346.1"/>
    </source>
</evidence>
<dbReference type="eggNOG" id="ENOG5032YCK">
    <property type="taxonomic scope" value="Bacteria"/>
</dbReference>
<gene>
    <name evidence="2" type="ordered locus">Trebr_1927</name>
</gene>
<evidence type="ECO:0000259" key="1">
    <source>
        <dbReference type="PROSITE" id="PS51502"/>
    </source>
</evidence>
<dbReference type="EMBL" id="CP002696">
    <property type="protein sequence ID" value="AEE17346.1"/>
    <property type="molecule type" value="Genomic_DNA"/>
</dbReference>
<dbReference type="SUPFAM" id="SSF54909">
    <property type="entry name" value="Dimeric alpha+beta barrel"/>
    <property type="match status" value="1"/>
</dbReference>
<dbReference type="Proteomes" id="UP000006546">
    <property type="component" value="Chromosome"/>
</dbReference>
<name>F4LJA1_TREBD</name>
<proteinExistence type="predicted"/>
<dbReference type="InterPro" id="IPR013097">
    <property type="entry name" value="Dabb"/>
</dbReference>
<dbReference type="RefSeq" id="WP_013759050.1">
    <property type="nucleotide sequence ID" value="NC_015500.1"/>
</dbReference>
<dbReference type="PANTHER" id="PTHR37832:SF1">
    <property type="entry name" value="STRESS-RESPONSE A_B BARREL DOMAIN-CONTAINING PROTEIN"/>
    <property type="match status" value="1"/>
</dbReference>
<dbReference type="OrthoDB" id="9808130at2"/>
<sequence length="94" mass="10344">MTTHIVLWKLADPAKKAEQAAEMKRRLENLVGQVPGLVSAKVAQGFNGYDVALVSTHESREALALYQEHPAHVAVKQYVHTVVSDRASCDFDAE</sequence>
<dbReference type="PANTHER" id="PTHR37832">
    <property type="entry name" value="BLL2683 PROTEIN"/>
    <property type="match status" value="1"/>
</dbReference>
<dbReference type="KEGG" id="tbe:Trebr_1927"/>
<dbReference type="HOGENOM" id="CLU_080664_3_1_12"/>
<keyword evidence="3" id="KW-1185">Reference proteome</keyword>
<dbReference type="Pfam" id="PF07876">
    <property type="entry name" value="Dabb"/>
    <property type="match status" value="1"/>
</dbReference>
<dbReference type="STRING" id="906968.Trebr_1927"/>
<dbReference type="InterPro" id="IPR011008">
    <property type="entry name" value="Dimeric_a/b-barrel"/>
</dbReference>
<dbReference type="PROSITE" id="PS51502">
    <property type="entry name" value="S_R_A_B_BARREL"/>
    <property type="match status" value="1"/>
</dbReference>
<dbReference type="Gene3D" id="3.30.70.100">
    <property type="match status" value="1"/>
</dbReference>
<feature type="domain" description="Stress-response A/B barrel" evidence="1">
    <location>
        <begin position="2"/>
        <end position="91"/>
    </location>
</feature>
<reference evidence="3" key="1">
    <citation type="submission" date="2011-04" db="EMBL/GenBank/DDBJ databases">
        <title>The complete genome of Treponema brennaborense DSM 12168.</title>
        <authorList>
            <person name="Lucas S."/>
            <person name="Han J."/>
            <person name="Lapidus A."/>
            <person name="Bruce D."/>
            <person name="Goodwin L."/>
            <person name="Pitluck S."/>
            <person name="Peters L."/>
            <person name="Kyrpides N."/>
            <person name="Mavromatis K."/>
            <person name="Ivanova N."/>
            <person name="Mikhailova N."/>
            <person name="Pagani I."/>
            <person name="Teshima H."/>
            <person name="Detter J.C."/>
            <person name="Tapia R."/>
            <person name="Han C."/>
            <person name="Land M."/>
            <person name="Hauser L."/>
            <person name="Markowitz V."/>
            <person name="Cheng J.-F."/>
            <person name="Hugenholtz P."/>
            <person name="Woyke T."/>
            <person name="Wu D."/>
            <person name="Gronow S."/>
            <person name="Wellnitz S."/>
            <person name="Brambilla E."/>
            <person name="Klenk H.-P."/>
            <person name="Eisen J.A."/>
        </authorList>
    </citation>
    <scope>NUCLEOTIDE SEQUENCE [LARGE SCALE GENOMIC DNA]</scope>
    <source>
        <strain evidence="3">DSM 12168 / CIP 105900 / DD5/3</strain>
    </source>
</reference>
<organism evidence="2 3">
    <name type="scientific">Treponema brennaborense (strain DSM 12168 / CIP 105900 / DD5/3)</name>
    <dbReference type="NCBI Taxonomy" id="906968"/>
    <lineage>
        <taxon>Bacteria</taxon>
        <taxon>Pseudomonadati</taxon>
        <taxon>Spirochaetota</taxon>
        <taxon>Spirochaetia</taxon>
        <taxon>Spirochaetales</taxon>
        <taxon>Treponemataceae</taxon>
        <taxon>Treponema</taxon>
    </lineage>
</organism>
<dbReference type="SMART" id="SM00886">
    <property type="entry name" value="Dabb"/>
    <property type="match status" value="1"/>
</dbReference>
<accession>F4LJA1</accession>
<dbReference type="AlphaFoldDB" id="F4LJA1"/>
<evidence type="ECO:0000313" key="3">
    <source>
        <dbReference type="Proteomes" id="UP000006546"/>
    </source>
</evidence>
<protein>
    <submittedName>
        <fullName evidence="2">Stress responsive alpha-beta barrel domain-containing protein</fullName>
    </submittedName>
</protein>